<evidence type="ECO:0000313" key="4">
    <source>
        <dbReference type="Proteomes" id="UP001497382"/>
    </source>
</evidence>
<dbReference type="AlphaFoldDB" id="A0AAV2BIL2"/>
<keyword evidence="2" id="KW-0547">Nucleotide-binding</keyword>
<evidence type="ECO:0000313" key="3">
    <source>
        <dbReference type="EMBL" id="CAL1295188.1"/>
    </source>
</evidence>
<protein>
    <submittedName>
        <fullName evidence="3">Uncharacterized protein</fullName>
    </submittedName>
</protein>
<dbReference type="PANTHER" id="PTHR47978">
    <property type="match status" value="1"/>
</dbReference>
<comment type="caution">
    <text evidence="3">The sequence shown here is derived from an EMBL/GenBank/DDBJ whole genome shotgun (WGS) entry which is preliminary data.</text>
</comment>
<dbReference type="InterPro" id="IPR027417">
    <property type="entry name" value="P-loop_NTPase"/>
</dbReference>
<dbReference type="GO" id="GO:0003924">
    <property type="term" value="F:GTPase activity"/>
    <property type="evidence" value="ECO:0007669"/>
    <property type="project" value="InterPro"/>
</dbReference>
<dbReference type="Proteomes" id="UP001497382">
    <property type="component" value="Unassembled WGS sequence"/>
</dbReference>
<sequence>MVQDLQLQKNHMLKNECSTNQRSLSVTRHLPGSESRITQGLHPPANQLFVNGPNITQNSNSLQQQLSSNKTRVIKACHPPTDLMLMNKSNGKTYLQHQQLSSESVQMIQNFHSVTYQLSSNESNISQQSCYLSDQLPLNSMSLSRNSNMFNQQLPTSASLVGYPPAHVSSLSEFLRNQEEYPSDHQQSEREFIMRQCVERHSKDSLSMLQNQYIPNQQTVGIHGSYPLSTNLLKMRFNLNQEPSISDASLHQNLYSQYSEKVHICVMGPPRCGKADLIRTFAKNDIRILTEKPLGLVLQQGMISFGTTLKIDVWYADDLTSAADDLRSLCRSSKSAIVLVYSVAQKSTLLTVLEWIKILKSDIALNVPIMLIGNTTTVNFSCSSKDSSDIATNFAQFSDDVRAKEEYDFAAFDEFSAKSVEDVEGIFLIAAFKAFSRTKQTSVRVW</sequence>
<dbReference type="Gene3D" id="3.40.50.300">
    <property type="entry name" value="P-loop containing nucleotide triphosphate hydrolases"/>
    <property type="match status" value="1"/>
</dbReference>
<dbReference type="SUPFAM" id="SSF52540">
    <property type="entry name" value="P-loop containing nucleoside triphosphate hydrolases"/>
    <property type="match status" value="1"/>
</dbReference>
<comment type="similarity">
    <text evidence="1">Belongs to the small GTPase superfamily. Rab family.</text>
</comment>
<name>A0AAV2BIL2_9ARAC</name>
<reference evidence="3 4" key="1">
    <citation type="submission" date="2024-04" db="EMBL/GenBank/DDBJ databases">
        <authorList>
            <person name="Rising A."/>
            <person name="Reimegard J."/>
            <person name="Sonavane S."/>
            <person name="Akerstrom W."/>
            <person name="Nylinder S."/>
            <person name="Hedman E."/>
            <person name="Kallberg Y."/>
        </authorList>
    </citation>
    <scope>NUCLEOTIDE SEQUENCE [LARGE SCALE GENOMIC DNA]</scope>
</reference>
<gene>
    <name evidence="3" type="ORF">LARSCL_LOCUS19140</name>
</gene>
<proteinExistence type="inferred from homology"/>
<evidence type="ECO:0000256" key="2">
    <source>
        <dbReference type="ARBA" id="ARBA00022741"/>
    </source>
</evidence>
<evidence type="ECO:0000256" key="1">
    <source>
        <dbReference type="ARBA" id="ARBA00006270"/>
    </source>
</evidence>
<dbReference type="InterPro" id="IPR001806">
    <property type="entry name" value="Small_GTPase"/>
</dbReference>
<dbReference type="GO" id="GO:0005525">
    <property type="term" value="F:GTP binding"/>
    <property type="evidence" value="ECO:0007669"/>
    <property type="project" value="InterPro"/>
</dbReference>
<dbReference type="EMBL" id="CAXIEN010000364">
    <property type="protein sequence ID" value="CAL1295188.1"/>
    <property type="molecule type" value="Genomic_DNA"/>
</dbReference>
<keyword evidence="4" id="KW-1185">Reference proteome</keyword>
<dbReference type="PRINTS" id="PR00449">
    <property type="entry name" value="RASTRNSFRMNG"/>
</dbReference>
<organism evidence="3 4">
    <name type="scientific">Larinioides sclopetarius</name>
    <dbReference type="NCBI Taxonomy" id="280406"/>
    <lineage>
        <taxon>Eukaryota</taxon>
        <taxon>Metazoa</taxon>
        <taxon>Ecdysozoa</taxon>
        <taxon>Arthropoda</taxon>
        <taxon>Chelicerata</taxon>
        <taxon>Arachnida</taxon>
        <taxon>Araneae</taxon>
        <taxon>Araneomorphae</taxon>
        <taxon>Entelegynae</taxon>
        <taxon>Araneoidea</taxon>
        <taxon>Araneidae</taxon>
        <taxon>Larinioides</taxon>
    </lineage>
</organism>
<accession>A0AAV2BIL2</accession>
<dbReference type="Pfam" id="PF00071">
    <property type="entry name" value="Ras"/>
    <property type="match status" value="1"/>
</dbReference>